<sequence length="302" mass="33195">MNSIKFISVIAVLLLHLTFTKAQQAPTYNQYANQPTALNPTASLLRPDGEVALLGRKQWVNLEGAPTSYWMTAHAPWHKFNAAIGLNVRHESLAIENATELSAFLAKSVRLSENEYLAMSMSLGVSFYNGSFSQVDPNDPAFRSDIRESTALMGFGVLLYRPEGYYVGLSMPRLALSDLGSGGDINRQYNFSNQYHLMGGAVLRLDHSFDIKPAFLASYIPGVPLQADFSAMIYVQKKAGLGLNARTNSDLSALLEIMVGPLKLGYSYQFNSNDNPLKRRIDNATHEVGLSYRFGSGKAGIL</sequence>
<organism evidence="2 3">
    <name type="scientific">Olivibacter oleidegradans</name>
    <dbReference type="NCBI Taxonomy" id="760123"/>
    <lineage>
        <taxon>Bacteria</taxon>
        <taxon>Pseudomonadati</taxon>
        <taxon>Bacteroidota</taxon>
        <taxon>Sphingobacteriia</taxon>
        <taxon>Sphingobacteriales</taxon>
        <taxon>Sphingobacteriaceae</taxon>
        <taxon>Olivibacter</taxon>
    </lineage>
</organism>
<protein>
    <submittedName>
        <fullName evidence="2">PorP/SprF family type IX secretion system membrane protein</fullName>
    </submittedName>
</protein>
<dbReference type="Proteomes" id="UP001589774">
    <property type="component" value="Unassembled WGS sequence"/>
</dbReference>
<evidence type="ECO:0000313" key="3">
    <source>
        <dbReference type="Proteomes" id="UP001589774"/>
    </source>
</evidence>
<feature type="chain" id="PRO_5045730062" evidence="1">
    <location>
        <begin position="25"/>
        <end position="302"/>
    </location>
</feature>
<keyword evidence="1" id="KW-0732">Signal</keyword>
<evidence type="ECO:0000313" key="2">
    <source>
        <dbReference type="EMBL" id="MFC0320300.1"/>
    </source>
</evidence>
<accession>A0ABV6HN24</accession>
<dbReference type="RefSeq" id="WP_377477468.1">
    <property type="nucleotide sequence ID" value="NZ_JBHLWO010000002.1"/>
</dbReference>
<feature type="signal peptide" evidence="1">
    <location>
        <begin position="1"/>
        <end position="24"/>
    </location>
</feature>
<comment type="caution">
    <text evidence="2">The sequence shown here is derived from an EMBL/GenBank/DDBJ whole genome shotgun (WGS) entry which is preliminary data.</text>
</comment>
<dbReference type="NCBIfam" id="TIGR03519">
    <property type="entry name" value="T9SS_PorP_fam"/>
    <property type="match status" value="1"/>
</dbReference>
<reference evidence="2 3" key="1">
    <citation type="submission" date="2024-09" db="EMBL/GenBank/DDBJ databases">
        <authorList>
            <person name="Sun Q."/>
            <person name="Mori K."/>
        </authorList>
    </citation>
    <scope>NUCLEOTIDE SEQUENCE [LARGE SCALE GENOMIC DNA]</scope>
    <source>
        <strain evidence="2 3">CCM 7765</strain>
    </source>
</reference>
<proteinExistence type="predicted"/>
<keyword evidence="3" id="KW-1185">Reference proteome</keyword>
<gene>
    <name evidence="2" type="ORF">ACFFI0_18380</name>
</gene>
<evidence type="ECO:0000256" key="1">
    <source>
        <dbReference type="SAM" id="SignalP"/>
    </source>
</evidence>
<dbReference type="InterPro" id="IPR019861">
    <property type="entry name" value="PorP/SprF_Bacteroidetes"/>
</dbReference>
<dbReference type="EMBL" id="JBHLWO010000002">
    <property type="protein sequence ID" value="MFC0320300.1"/>
    <property type="molecule type" value="Genomic_DNA"/>
</dbReference>
<name>A0ABV6HN24_9SPHI</name>
<dbReference type="Pfam" id="PF11751">
    <property type="entry name" value="PorP_SprF"/>
    <property type="match status" value="1"/>
</dbReference>